<dbReference type="PANTHER" id="PTHR30348">
    <property type="entry name" value="UNCHARACTERIZED PROTEIN YECE"/>
    <property type="match status" value="1"/>
</dbReference>
<dbReference type="Gene3D" id="3.20.20.410">
    <property type="entry name" value="Protein of unknown function UPF0759"/>
    <property type="match status" value="1"/>
</dbReference>
<protein>
    <submittedName>
        <fullName evidence="1">DUF72 domain-containing protein</fullName>
    </submittedName>
</protein>
<dbReference type="PANTHER" id="PTHR30348:SF14">
    <property type="entry name" value="BLR8050 PROTEIN"/>
    <property type="match status" value="1"/>
</dbReference>
<name>A0A2N8SKN1_STUST</name>
<evidence type="ECO:0000313" key="2">
    <source>
        <dbReference type="Proteomes" id="UP000235897"/>
    </source>
</evidence>
<dbReference type="AlphaFoldDB" id="A0A2N8SKN1"/>
<organism evidence="1 2">
    <name type="scientific">Stutzerimonas stutzeri</name>
    <name type="common">Pseudomonas stutzeri</name>
    <dbReference type="NCBI Taxonomy" id="316"/>
    <lineage>
        <taxon>Bacteria</taxon>
        <taxon>Pseudomonadati</taxon>
        <taxon>Pseudomonadota</taxon>
        <taxon>Gammaproteobacteria</taxon>
        <taxon>Pseudomonadales</taxon>
        <taxon>Pseudomonadaceae</taxon>
        <taxon>Stutzerimonas</taxon>
    </lineage>
</organism>
<dbReference type="RefSeq" id="WP_102847716.1">
    <property type="nucleotide sequence ID" value="NZ_JAMOIG010000045.1"/>
</dbReference>
<sequence length="241" mass="26686">MELGSSIFLGTAGWSLARDQWPAFPPAGTHLQRYAARLPAVEINTSFYRPHCPATYVRWAESVPDTFRFCVKMPKEITHERRLIGCEEALDRFLHECGHLGHKLGCLLVQLPPSLAFDAANAAAFIETLRERYAGPVAIEPRHPSWLAAEALLQQGGIARVAADPAPFPEAAEPGGWAGLRYFRLHGSPRIYYSPYTDDWLETLQLRFAEQPAGTPIWCIFDNTASGAATANVMALQQRLG</sequence>
<dbReference type="InterPro" id="IPR002763">
    <property type="entry name" value="DUF72"/>
</dbReference>
<dbReference type="SUPFAM" id="SSF117396">
    <property type="entry name" value="TM1631-like"/>
    <property type="match status" value="1"/>
</dbReference>
<accession>A0A2N8SKN1</accession>
<dbReference type="Proteomes" id="UP000235897">
    <property type="component" value="Unassembled WGS sequence"/>
</dbReference>
<gene>
    <name evidence="1" type="ORF">CXL00_22720</name>
</gene>
<comment type="caution">
    <text evidence="1">The sequence shown here is derived from an EMBL/GenBank/DDBJ whole genome shotgun (WGS) entry which is preliminary data.</text>
</comment>
<dbReference type="OrthoDB" id="9780310at2"/>
<dbReference type="Pfam" id="PF01904">
    <property type="entry name" value="DUF72"/>
    <property type="match status" value="1"/>
</dbReference>
<proteinExistence type="predicted"/>
<evidence type="ECO:0000313" key="1">
    <source>
        <dbReference type="EMBL" id="PNG03046.1"/>
    </source>
</evidence>
<reference evidence="1 2" key="1">
    <citation type="submission" date="2018-01" db="EMBL/GenBank/DDBJ databases">
        <title>Denitrification phenotypes of diverse strains of Pseudomonas stutzeri.</title>
        <authorList>
            <person name="Milligan D.A."/>
            <person name="Bergaust L."/>
            <person name="Bakken L.R."/>
            <person name="Frostegard A."/>
        </authorList>
    </citation>
    <scope>NUCLEOTIDE SEQUENCE [LARGE SCALE GENOMIC DNA]</scope>
    <source>
        <strain evidence="1 2">28a3</strain>
    </source>
</reference>
<dbReference type="EMBL" id="POUW01000014">
    <property type="protein sequence ID" value="PNG03046.1"/>
    <property type="molecule type" value="Genomic_DNA"/>
</dbReference>
<dbReference type="InterPro" id="IPR036520">
    <property type="entry name" value="UPF0759_sf"/>
</dbReference>